<feature type="compositionally biased region" description="Polar residues" evidence="2">
    <location>
        <begin position="142"/>
        <end position="153"/>
    </location>
</feature>
<name>A0AAE9ES97_CAEBR</name>
<feature type="region of interest" description="Disordered" evidence="2">
    <location>
        <begin position="36"/>
        <end position="65"/>
    </location>
</feature>
<feature type="compositionally biased region" description="Acidic residues" evidence="2">
    <location>
        <begin position="318"/>
        <end position="327"/>
    </location>
</feature>
<protein>
    <submittedName>
        <fullName evidence="3">Uncharacterized protein</fullName>
    </submittedName>
</protein>
<feature type="compositionally biased region" description="Acidic residues" evidence="2">
    <location>
        <begin position="971"/>
        <end position="983"/>
    </location>
</feature>
<feature type="compositionally biased region" description="Basic residues" evidence="2">
    <location>
        <begin position="332"/>
        <end position="341"/>
    </location>
</feature>
<feature type="coiled-coil region" evidence="1">
    <location>
        <begin position="1134"/>
        <end position="1169"/>
    </location>
</feature>
<proteinExistence type="predicted"/>
<dbReference type="EMBL" id="CP092623">
    <property type="protein sequence ID" value="UMM27072.1"/>
    <property type="molecule type" value="Genomic_DNA"/>
</dbReference>
<evidence type="ECO:0000313" key="3">
    <source>
        <dbReference type="EMBL" id="UMM27072.1"/>
    </source>
</evidence>
<keyword evidence="4" id="KW-1185">Reference proteome</keyword>
<evidence type="ECO:0000256" key="2">
    <source>
        <dbReference type="SAM" id="MobiDB-lite"/>
    </source>
</evidence>
<feature type="compositionally biased region" description="Basic and acidic residues" evidence="2">
    <location>
        <begin position="1342"/>
        <end position="1352"/>
    </location>
</feature>
<keyword evidence="1" id="KW-0175">Coiled coil</keyword>
<evidence type="ECO:0000256" key="1">
    <source>
        <dbReference type="SAM" id="Coils"/>
    </source>
</evidence>
<dbReference type="Proteomes" id="UP000829354">
    <property type="component" value="Chromosome IV"/>
</dbReference>
<feature type="region of interest" description="Disordered" evidence="2">
    <location>
        <begin position="1445"/>
        <end position="1467"/>
    </location>
</feature>
<organism evidence="3 4">
    <name type="scientific">Caenorhabditis briggsae</name>
    <dbReference type="NCBI Taxonomy" id="6238"/>
    <lineage>
        <taxon>Eukaryota</taxon>
        <taxon>Metazoa</taxon>
        <taxon>Ecdysozoa</taxon>
        <taxon>Nematoda</taxon>
        <taxon>Chromadorea</taxon>
        <taxon>Rhabditida</taxon>
        <taxon>Rhabditina</taxon>
        <taxon>Rhabditomorpha</taxon>
        <taxon>Rhabditoidea</taxon>
        <taxon>Rhabditidae</taxon>
        <taxon>Peloderinae</taxon>
        <taxon>Caenorhabditis</taxon>
    </lineage>
</organism>
<gene>
    <name evidence="3" type="ORF">L5515_010520</name>
</gene>
<sequence length="1571" mass="183470">MWHSTEFTIKERGWRQTGIINQYRRYQHEEDHILTEHQHRRAAPTTEVPSPSADRSSAYNTTTNHERFKDASTDDSDIIKYWANLVHFGTIYLNSLDENDLKSLLNLTPIQRGIEVGTDKELDAKDVLAAFRDEKMEKPGASAQNAPQVQPQDQPMDHDSDIEEFEPVIMTFYAPDTSDEPPEGPPIPPKIERKISVQKHHVAVQVMAPNPDNPIVLDDDEPVILQPEPIAPPAEPAVVAQLPPEPIAEPAPAEPVQAVPEVMPAVAPQAEPAVAEPAQPAVAPPAEPVVVEPELAEPEPAEPGPVEPDEPAVLPELEEEMEQEDVEEPVKVRRSARRRRASTPPGVRGSGRPPRRSCTVQLFYGFQSPHNLPFFKDHIMDNAEPNPAPHPLRINYEQIVRLIEGELAHEPQEQRQQMIVNIIYEAERQRIEIVREANPKPIADPLMRENIFDEFYVVQLRRVLDDLEHVHRLWRDQPQDHRARSTQFLTSAGTKLRFIRDVMRMCVHYHENVLRVLEGEEGRQYRYYQLMLKMNDAVMQLISHARESPEIGDGLMDFIRNELATREGERGLTADEERYTRELNGYEPPRMPQEQADVNLAQIQIMLSQEQVFNEAYEEEMRLVLKNLESVQTSLRRQPQARQLALEENLPLASLRIRIVGSYARISEEKLVGIRGPAEIQEPFRQYYEEMARTISQKEECVFEMIARLTDEVLLVLVERQINATKNELNARRRERNLPVHEQRRRRIDRYRLGWNREGNWVLEIVNEEDRQEDRQEDQQEIAVEEQAPPPESTTLICCLTFSTNAFKRDDVGGAALPAGEQDAEVVRNILMEEEEDGDQEDQAGDDDEEEMAHFQGTWQRIPESLKLHLPPNKTNLWNEYDVMECSRQFLPEVVDYLVPLEMDELMDNAEPNPAPQPIQIQINVARIVDQIVRIVENEVARYPREELQQIMANITNEIDRRRVEVVPPAEPEDSSDDEDDEADRPPPIPEPQMRENMFDDFYVAKLKKVINDLEYVHFLCRHQPADHRARGSQFLAQARMKFRFIQDVMRMCAHYHESVRRVLDGEEGMQHQYYQVMVCMNDIHMEGIRHAERAPDMQRLEIVDGLIAHIRNELGNREEENDLAAEERRRRRMDRYIQELNAVQHHIHQQRQEEQAEAEQEVERNNRRDRAQIQVMLAHERIFNESYEEEMRFFIKHLEPVRTSLRRRPQARQVVLEENLDFAKLRIRCAGAYARFCGEKLVGRHAQIHEPFGQYYEEMTKTITQKEHCVLQMSADQTDEELLVLVERQINATKNELNARRRERNLPADEQRRRRIERYRLGWNREENWVLVVDDEEPVQQEDHQEDHQEVAVEEQAPPPNRRRPHPDIDEMEQHFFQNLRHFERRIERTFPVVEAPDADYLLDQALQEQRHELARILGNDVGGAALPAGEQDVDAVRNILMEDGEEEDDDDEEEEDQADDDDDDEVAEMVHFQGTARRIPESNQLYLPPNKTNVWIYWDAYDVMEWSRQFLPEVVDYLVPLDMDGRDLYNFVNDPNEWCFDKMPLGYYLKLMSNLNRVINDYNNHPVQD</sequence>
<reference evidence="3 4" key="1">
    <citation type="submission" date="2022-04" db="EMBL/GenBank/DDBJ databases">
        <title>Chromosome-level reference genomes for two strains of Caenorhabditis briggsae: an improved platform for comparative genomics.</title>
        <authorList>
            <person name="Stevens L."/>
            <person name="Andersen E."/>
        </authorList>
    </citation>
    <scope>NUCLEOTIDE SEQUENCE [LARGE SCALE GENOMIC DNA]</scope>
    <source>
        <strain evidence="3">VX34</strain>
        <tissue evidence="3">Whole-organism</tissue>
    </source>
</reference>
<feature type="region of interest" description="Disordered" evidence="2">
    <location>
        <begin position="835"/>
        <end position="854"/>
    </location>
</feature>
<feature type="compositionally biased region" description="Low complexity" evidence="2">
    <location>
        <begin position="342"/>
        <end position="352"/>
    </location>
</feature>
<feature type="region of interest" description="Disordered" evidence="2">
    <location>
        <begin position="136"/>
        <end position="158"/>
    </location>
</feature>
<feature type="compositionally biased region" description="Polar residues" evidence="2">
    <location>
        <begin position="47"/>
        <end position="63"/>
    </location>
</feature>
<feature type="compositionally biased region" description="Acidic residues" evidence="2">
    <location>
        <begin position="835"/>
        <end position="851"/>
    </location>
</feature>
<feature type="region of interest" description="Disordered" evidence="2">
    <location>
        <begin position="770"/>
        <end position="790"/>
    </location>
</feature>
<accession>A0AAE9ES97</accession>
<feature type="region of interest" description="Disordered" evidence="2">
    <location>
        <begin position="963"/>
        <end position="995"/>
    </location>
</feature>
<feature type="region of interest" description="Disordered" evidence="2">
    <location>
        <begin position="1339"/>
        <end position="1369"/>
    </location>
</feature>
<evidence type="ECO:0000313" key="4">
    <source>
        <dbReference type="Proteomes" id="UP000829354"/>
    </source>
</evidence>
<feature type="region of interest" description="Disordered" evidence="2">
    <location>
        <begin position="318"/>
        <end position="355"/>
    </location>
</feature>